<dbReference type="Pfam" id="PF00990">
    <property type="entry name" value="GGDEF"/>
    <property type="match status" value="1"/>
</dbReference>
<evidence type="ECO:0000256" key="4">
    <source>
        <dbReference type="ARBA" id="ARBA00023136"/>
    </source>
</evidence>
<evidence type="ECO:0000256" key="1">
    <source>
        <dbReference type="ARBA" id="ARBA00004141"/>
    </source>
</evidence>
<evidence type="ECO:0000259" key="6">
    <source>
        <dbReference type="PROSITE" id="PS50883"/>
    </source>
</evidence>
<dbReference type="CDD" id="cd01949">
    <property type="entry name" value="GGDEF"/>
    <property type="match status" value="1"/>
</dbReference>
<dbReference type="PROSITE" id="PS50887">
    <property type="entry name" value="GGDEF"/>
    <property type="match status" value="1"/>
</dbReference>
<dbReference type="Gene3D" id="3.30.70.270">
    <property type="match status" value="1"/>
</dbReference>
<dbReference type="EMBL" id="JBHRZG010000022">
    <property type="protein sequence ID" value="MFC3834171.1"/>
    <property type="molecule type" value="Genomic_DNA"/>
</dbReference>
<gene>
    <name evidence="8" type="ORF">ACFOSB_15050</name>
</gene>
<dbReference type="PANTHER" id="PTHR44757:SF2">
    <property type="entry name" value="BIOFILM ARCHITECTURE MAINTENANCE PROTEIN MBAA"/>
    <property type="match status" value="1"/>
</dbReference>
<dbReference type="Pfam" id="PF00563">
    <property type="entry name" value="EAL"/>
    <property type="match status" value="1"/>
</dbReference>
<evidence type="ECO:0000313" key="8">
    <source>
        <dbReference type="EMBL" id="MFC3834171.1"/>
    </source>
</evidence>
<sequence>MILPRSRRLSPTWSPRRGYAVALGLVAILSVFAFLVLDSTIRAQAGNASTINVSGRQRMLSQRTALQALQLATLRDDAERAQLRASVRADLTAMLTAHAALLGDVRGRTTSRFGAELTALQTVYFGLPDSLDALVQAHARRLEVILATPDAALRPDLPVVQDLLRSATGPLLDVLDAAVRIHAHESEVRIQRLQHLEAAVLAVTLLTLLLEGLLIFRPMERELARRSEQLIHDAFHDALTGLPNRALFLDRVEHVLLRRQRCPDTRYAVLFLDCDRFKVINDSLGHGVGDLLVELGRRLKECVRGLDTVARLGGDEFTVLLETLTEPGDEWVVCERITQAMTLPFHVAGHALHVTVSIGVITSEEGHATALEIVRDADLAMYRAKALGRARTEVFTPALRARATALMNLEQDLRVAQARGELSVHYQPLVSLEDRHVLGFEALVRWTHATHGPISPGEFIPVAEESGVIVDVDRFVLRTACMQVLAWQAAFTWSPPLTLSVNVSARQLERADLVPHVAQVLRDTGFPPGQLKLELTESVLVDDAEHVRDTLVALKALGVQLHIDDFGTGYSNLSYLHRYPADAIKIDQSFIRNLHRGEGRQMVATIIAMARSLNLVVVAEGVETEEHRDVLRDLGCTRAQGYLFSRPMPVGAVAAFLEQRTALA</sequence>
<proteinExistence type="predicted"/>
<dbReference type="Gene3D" id="3.20.20.450">
    <property type="entry name" value="EAL domain"/>
    <property type="match status" value="1"/>
</dbReference>
<comment type="subcellular location">
    <subcellularLocation>
        <location evidence="1">Membrane</location>
        <topology evidence="1">Multi-pass membrane protein</topology>
    </subcellularLocation>
</comment>
<evidence type="ECO:0000313" key="9">
    <source>
        <dbReference type="Proteomes" id="UP001595803"/>
    </source>
</evidence>
<evidence type="ECO:0000259" key="7">
    <source>
        <dbReference type="PROSITE" id="PS50887"/>
    </source>
</evidence>
<keyword evidence="2 5" id="KW-0812">Transmembrane</keyword>
<dbReference type="SUPFAM" id="SSF141868">
    <property type="entry name" value="EAL domain-like"/>
    <property type="match status" value="1"/>
</dbReference>
<feature type="domain" description="GGDEF" evidence="7">
    <location>
        <begin position="265"/>
        <end position="397"/>
    </location>
</feature>
<dbReference type="InterPro" id="IPR035919">
    <property type="entry name" value="EAL_sf"/>
</dbReference>
<dbReference type="InterPro" id="IPR043128">
    <property type="entry name" value="Rev_trsase/Diguanyl_cyclase"/>
</dbReference>
<dbReference type="InterPro" id="IPR000160">
    <property type="entry name" value="GGDEF_dom"/>
</dbReference>
<dbReference type="CDD" id="cd01948">
    <property type="entry name" value="EAL"/>
    <property type="match status" value="1"/>
</dbReference>
<protein>
    <submittedName>
        <fullName evidence="8">Bifunctional diguanylate cyclase/phosphodiesterase</fullName>
    </submittedName>
</protein>
<accession>A0ABV7Z9T0</accession>
<dbReference type="InterPro" id="IPR001633">
    <property type="entry name" value="EAL_dom"/>
</dbReference>
<dbReference type="SMART" id="SM00052">
    <property type="entry name" value="EAL"/>
    <property type="match status" value="1"/>
</dbReference>
<comment type="caution">
    <text evidence="8">The sequence shown here is derived from an EMBL/GenBank/DDBJ whole genome shotgun (WGS) entry which is preliminary data.</text>
</comment>
<dbReference type="SUPFAM" id="SSF55073">
    <property type="entry name" value="Nucleotide cyclase"/>
    <property type="match status" value="1"/>
</dbReference>
<evidence type="ECO:0000256" key="5">
    <source>
        <dbReference type="SAM" id="Phobius"/>
    </source>
</evidence>
<evidence type="ECO:0000256" key="2">
    <source>
        <dbReference type="ARBA" id="ARBA00022692"/>
    </source>
</evidence>
<dbReference type="InterPro" id="IPR029787">
    <property type="entry name" value="Nucleotide_cyclase"/>
</dbReference>
<dbReference type="PROSITE" id="PS50883">
    <property type="entry name" value="EAL"/>
    <property type="match status" value="1"/>
</dbReference>
<organism evidence="8 9">
    <name type="scientific">Deinococcus rufus</name>
    <dbReference type="NCBI Taxonomy" id="2136097"/>
    <lineage>
        <taxon>Bacteria</taxon>
        <taxon>Thermotogati</taxon>
        <taxon>Deinococcota</taxon>
        <taxon>Deinococci</taxon>
        <taxon>Deinococcales</taxon>
        <taxon>Deinococcaceae</taxon>
        <taxon>Deinococcus</taxon>
    </lineage>
</organism>
<feature type="domain" description="EAL" evidence="6">
    <location>
        <begin position="406"/>
        <end position="661"/>
    </location>
</feature>
<keyword evidence="3 5" id="KW-1133">Transmembrane helix</keyword>
<dbReference type="NCBIfam" id="TIGR00254">
    <property type="entry name" value="GGDEF"/>
    <property type="match status" value="1"/>
</dbReference>
<evidence type="ECO:0000256" key="3">
    <source>
        <dbReference type="ARBA" id="ARBA00022989"/>
    </source>
</evidence>
<dbReference type="Pfam" id="PF13675">
    <property type="entry name" value="PilJ"/>
    <property type="match status" value="1"/>
</dbReference>
<dbReference type="InterPro" id="IPR029095">
    <property type="entry name" value="NarX-like_N"/>
</dbReference>
<name>A0ABV7Z9T0_9DEIO</name>
<dbReference type="RefSeq" id="WP_380102590.1">
    <property type="nucleotide sequence ID" value="NZ_JBHRZG010000022.1"/>
</dbReference>
<feature type="transmembrane region" description="Helical" evidence="5">
    <location>
        <begin position="198"/>
        <end position="216"/>
    </location>
</feature>
<keyword evidence="9" id="KW-1185">Reference proteome</keyword>
<dbReference type="PANTHER" id="PTHR44757">
    <property type="entry name" value="DIGUANYLATE CYCLASE DGCP"/>
    <property type="match status" value="1"/>
</dbReference>
<dbReference type="Proteomes" id="UP001595803">
    <property type="component" value="Unassembled WGS sequence"/>
</dbReference>
<dbReference type="SMART" id="SM00267">
    <property type="entry name" value="GGDEF"/>
    <property type="match status" value="1"/>
</dbReference>
<dbReference type="InterPro" id="IPR052155">
    <property type="entry name" value="Biofilm_reg_signaling"/>
</dbReference>
<reference evidence="9" key="1">
    <citation type="journal article" date="2019" name="Int. J. Syst. Evol. Microbiol.">
        <title>The Global Catalogue of Microorganisms (GCM) 10K type strain sequencing project: providing services to taxonomists for standard genome sequencing and annotation.</title>
        <authorList>
            <consortium name="The Broad Institute Genomics Platform"/>
            <consortium name="The Broad Institute Genome Sequencing Center for Infectious Disease"/>
            <person name="Wu L."/>
            <person name="Ma J."/>
        </authorList>
    </citation>
    <scope>NUCLEOTIDE SEQUENCE [LARGE SCALE GENOMIC DNA]</scope>
    <source>
        <strain evidence="9">CCTCC AB 2017081</strain>
    </source>
</reference>
<keyword evidence="4 5" id="KW-0472">Membrane</keyword>